<dbReference type="GO" id="GO:0006310">
    <property type="term" value="P:DNA recombination"/>
    <property type="evidence" value="ECO:0007669"/>
    <property type="project" value="InterPro"/>
</dbReference>
<dbReference type="PANTHER" id="PTHR43788:SF6">
    <property type="entry name" value="DNA HELICASE B"/>
    <property type="match status" value="1"/>
</dbReference>
<organism evidence="8 9">
    <name type="scientific">Alkalihalobacillus trypoxylicola</name>
    <dbReference type="NCBI Taxonomy" id="519424"/>
    <lineage>
        <taxon>Bacteria</taxon>
        <taxon>Bacillati</taxon>
        <taxon>Bacillota</taxon>
        <taxon>Bacilli</taxon>
        <taxon>Bacillales</taxon>
        <taxon>Bacillaceae</taxon>
        <taxon>Alkalihalobacillus</taxon>
    </lineage>
</organism>
<dbReference type="InterPro" id="IPR027785">
    <property type="entry name" value="UvrD-like_helicase_C"/>
</dbReference>
<evidence type="ECO:0000259" key="7">
    <source>
        <dbReference type="Pfam" id="PF23139"/>
    </source>
</evidence>
<dbReference type="OrthoDB" id="9803432at2"/>
<evidence type="ECO:0000259" key="4">
    <source>
        <dbReference type="Pfam" id="PF13538"/>
    </source>
</evidence>
<dbReference type="GO" id="GO:0009338">
    <property type="term" value="C:exodeoxyribonuclease V complex"/>
    <property type="evidence" value="ECO:0007669"/>
    <property type="project" value="TreeGrafter"/>
</dbReference>
<dbReference type="Proteomes" id="UP000075806">
    <property type="component" value="Unassembled WGS sequence"/>
</dbReference>
<dbReference type="SUPFAM" id="SSF52540">
    <property type="entry name" value="P-loop containing nucleoside triphosphate hydrolases"/>
    <property type="match status" value="1"/>
</dbReference>
<evidence type="ECO:0000256" key="2">
    <source>
        <dbReference type="ARBA" id="ARBA00022840"/>
    </source>
</evidence>
<keyword evidence="1 3" id="KW-0547">Nucleotide-binding</keyword>
<gene>
    <name evidence="3" type="primary">recD2</name>
    <name evidence="8" type="ORF">AZF04_03700</name>
</gene>
<reference evidence="8" key="1">
    <citation type="submission" date="2016-02" db="EMBL/GenBank/DDBJ databases">
        <title>Genome sequence of Bacillus trypoxylicola KCTC 13244(T).</title>
        <authorList>
            <person name="Jeong H."/>
            <person name="Park S.-H."/>
            <person name="Choi S.-K."/>
        </authorList>
    </citation>
    <scope>NUCLEOTIDE SEQUENCE [LARGE SCALE GENOMIC DNA]</scope>
    <source>
        <strain evidence="8">KCTC 13244</strain>
    </source>
</reference>
<keyword evidence="3" id="KW-0378">Hydrolase</keyword>
<dbReference type="EC" id="5.6.2.3" evidence="3"/>
<dbReference type="RefSeq" id="WP_061948254.1">
    <property type="nucleotide sequence ID" value="NZ_LTAO01000012.1"/>
</dbReference>
<dbReference type="Pfam" id="PF23139">
    <property type="entry name" value="OB_YrrC"/>
    <property type="match status" value="1"/>
</dbReference>
<name>A0A162E6N5_9BACI</name>
<dbReference type="CDD" id="cd17933">
    <property type="entry name" value="DEXSc_RecD-like"/>
    <property type="match status" value="1"/>
</dbReference>
<dbReference type="GO" id="GO:0003677">
    <property type="term" value="F:DNA binding"/>
    <property type="evidence" value="ECO:0007669"/>
    <property type="project" value="UniProtKB-UniRule"/>
</dbReference>
<feature type="binding site" evidence="3">
    <location>
        <begin position="372"/>
        <end position="376"/>
    </location>
    <ligand>
        <name>ATP</name>
        <dbReference type="ChEBI" id="CHEBI:30616"/>
    </ligand>
</feature>
<dbReference type="Gene3D" id="3.40.50.300">
    <property type="entry name" value="P-loop containing nucleotide triphosphate hydrolases"/>
    <property type="match status" value="2"/>
</dbReference>
<comment type="caution">
    <text evidence="8">The sequence shown here is derived from an EMBL/GenBank/DDBJ whole genome shotgun (WGS) entry which is preliminary data.</text>
</comment>
<dbReference type="GO" id="GO:0017116">
    <property type="term" value="F:single-stranded DNA helicase activity"/>
    <property type="evidence" value="ECO:0007669"/>
    <property type="project" value="TreeGrafter"/>
</dbReference>
<comment type="catalytic activity">
    <reaction evidence="3">
        <text>ATP + H2O = ADP + phosphate + H(+)</text>
        <dbReference type="Rhea" id="RHEA:13065"/>
        <dbReference type="ChEBI" id="CHEBI:15377"/>
        <dbReference type="ChEBI" id="CHEBI:15378"/>
        <dbReference type="ChEBI" id="CHEBI:30616"/>
        <dbReference type="ChEBI" id="CHEBI:43474"/>
        <dbReference type="ChEBI" id="CHEBI:456216"/>
        <dbReference type="EC" id="5.6.2.3"/>
    </reaction>
</comment>
<keyword evidence="3" id="KW-0347">Helicase</keyword>
<keyword evidence="3" id="KW-0238">DNA-binding</keyword>
<dbReference type="Pfam" id="PF14490">
    <property type="entry name" value="HHH_RecD2"/>
    <property type="match status" value="1"/>
</dbReference>
<feature type="domain" description="UvrD-like helicase C-terminal" evidence="4">
    <location>
        <begin position="684"/>
        <end position="731"/>
    </location>
</feature>
<protein>
    <recommendedName>
        <fullName evidence="3">ATP-dependent RecD2 DNA helicase</fullName>
        <ecNumber evidence="3">5.6.2.3</ecNumber>
    </recommendedName>
    <alternativeName>
        <fullName evidence="3">DNA 5'-3' helicase subunit RecD2</fullName>
    </alternativeName>
</protein>
<keyword evidence="9" id="KW-1185">Reference proteome</keyword>
<keyword evidence="3" id="KW-0413">Isomerase</keyword>
<feature type="domain" description="ATP-dependent RecD2 DNA helicase SH3" evidence="6">
    <location>
        <begin position="597"/>
        <end position="666"/>
    </location>
</feature>
<dbReference type="InterPro" id="IPR006345">
    <property type="entry name" value="RecD2"/>
</dbReference>
<dbReference type="AlphaFoldDB" id="A0A162E6N5"/>
<dbReference type="Gene3D" id="1.10.10.2220">
    <property type="match status" value="1"/>
</dbReference>
<dbReference type="CDD" id="cd18809">
    <property type="entry name" value="SF1_C_RecD"/>
    <property type="match status" value="1"/>
</dbReference>
<evidence type="ECO:0000259" key="5">
    <source>
        <dbReference type="Pfam" id="PF14490"/>
    </source>
</evidence>
<comment type="function">
    <text evidence="3">DNA-dependent ATPase and ATP-dependent 5'-3' DNA helicase. Has no activity on blunt DNA or DNA with 3'-overhangs, requires at least 10 bases of 5'-ssDNA for helicase activity.</text>
</comment>
<sequence>MSEQPNESVQSQSTEEIERPYIKGEVVHIVFQNEENYYTVALIRIKATNEDFNEKKITIVGVLPQLEPGETYFFYGQMSNHQRFGWQYQIESYKRALPQTKNGIIQYLSSDRFPGIGKKRAETIVETLGEHSISKIMEDRSVLKLVPKLPPEKADQLYQQLMDQQGVEQVLLTLSKYGFGLELSMKVYQAYKLQALDIIKKNPYQLIQDIEGIGFRKADLLGAEIGVTGNHPDRIQAGCFFLLQELCMQEGHMFLLEEPFIQQVTQLLSTNKQRITNEEVAEQIMKMSEEDLIVLEEDRVYLNTLFFAEKGIVSNVRRILSSKIEEEFPEAEFLKELGKIEEELHIEYASSQKDAIHTALASPMMILTGGPGTGKTTVIQGIVEVFARMHGISLDPKAYTRSNPFPVLLVAPTGRAAKRMSEATDLPATTIHRLLGWKGANGGFERDESQPLEGELLIVDEVSMVDSWIANQLFKSIPRNMQVILVGDQDQLPSVGPGQLLMDLIDSEVIPTVHLHDIYRQAEGSSIIEMAHSIKSGTLPTDLTEPKTDRRFFPCQTDQVKEAVWQICENAMNKGYTAKDIQVLAPMYKGPAGITELNTMLQELFNPKEKQRREIQFGDVSYRTKDVVLQLVNNAEEHVYNGDRGEIVAIFYAKETEEKQDQIVISYDGTEVIYLKKDLNQITHAYCCSIHKSQGSEFPIVVMPIVRSYHRMLRRNLIYTGITRAKKFLLLCGELSAAHTAISKKEEQIRHSKLKDKLKELMDTGNS</sequence>
<dbReference type="InterPro" id="IPR029493">
    <property type="entry name" value="RecD2-like_HHH"/>
</dbReference>
<dbReference type="NCBIfam" id="TIGR01448">
    <property type="entry name" value="recD_rel"/>
    <property type="match status" value="1"/>
</dbReference>
<dbReference type="HAMAP" id="MF_01488">
    <property type="entry name" value="RecD2"/>
    <property type="match status" value="1"/>
</dbReference>
<comment type="similarity">
    <text evidence="3">Belongs to the RecD family. RecD2 subfamily.</text>
</comment>
<dbReference type="InterPro" id="IPR041451">
    <property type="entry name" value="RecD2_SH13"/>
</dbReference>
<evidence type="ECO:0000313" key="8">
    <source>
        <dbReference type="EMBL" id="KYG31891.1"/>
    </source>
</evidence>
<evidence type="ECO:0000256" key="1">
    <source>
        <dbReference type="ARBA" id="ARBA00022741"/>
    </source>
</evidence>
<evidence type="ECO:0000259" key="6">
    <source>
        <dbReference type="Pfam" id="PF18335"/>
    </source>
</evidence>
<feature type="domain" description="ATP-dependent RecD2 DNA helicase-like helix-hairpin-helix" evidence="5">
    <location>
        <begin position="164"/>
        <end position="254"/>
    </location>
</feature>
<dbReference type="GO" id="GO:0016887">
    <property type="term" value="F:ATP hydrolysis activity"/>
    <property type="evidence" value="ECO:0007669"/>
    <property type="project" value="RHEA"/>
</dbReference>
<dbReference type="STRING" id="519424.AZF04_03700"/>
<evidence type="ECO:0000313" key="9">
    <source>
        <dbReference type="Proteomes" id="UP000075806"/>
    </source>
</evidence>
<dbReference type="GO" id="GO:0043139">
    <property type="term" value="F:5'-3' DNA helicase activity"/>
    <property type="evidence" value="ECO:0007669"/>
    <property type="project" value="UniProtKB-UniRule"/>
</dbReference>
<dbReference type="Pfam" id="PF13245">
    <property type="entry name" value="AAA_19"/>
    <property type="match status" value="1"/>
</dbReference>
<dbReference type="InterPro" id="IPR050534">
    <property type="entry name" value="Coronavir_polyprotein_1ab"/>
</dbReference>
<dbReference type="InterPro" id="IPR055446">
    <property type="entry name" value="RecD2_N_OB"/>
</dbReference>
<feature type="domain" description="ATP-dependent RecD2 DNA helicase OB-fold" evidence="7">
    <location>
        <begin position="20"/>
        <end position="98"/>
    </location>
</feature>
<dbReference type="InterPro" id="IPR027417">
    <property type="entry name" value="P-loop_NTPase"/>
</dbReference>
<dbReference type="Gene3D" id="2.30.30.940">
    <property type="match status" value="1"/>
</dbReference>
<dbReference type="GO" id="GO:0005524">
    <property type="term" value="F:ATP binding"/>
    <property type="evidence" value="ECO:0007669"/>
    <property type="project" value="UniProtKB-UniRule"/>
</dbReference>
<accession>A0A162E6N5</accession>
<evidence type="ECO:0000256" key="3">
    <source>
        <dbReference type="HAMAP-Rule" id="MF_01488"/>
    </source>
</evidence>
<dbReference type="EMBL" id="LTAO01000012">
    <property type="protein sequence ID" value="KYG31891.1"/>
    <property type="molecule type" value="Genomic_DNA"/>
</dbReference>
<dbReference type="Pfam" id="PF13538">
    <property type="entry name" value="UvrD_C_2"/>
    <property type="match status" value="1"/>
</dbReference>
<keyword evidence="2 3" id="KW-0067">ATP-binding</keyword>
<dbReference type="Pfam" id="PF18335">
    <property type="entry name" value="SH3_13"/>
    <property type="match status" value="1"/>
</dbReference>
<proteinExistence type="inferred from homology"/>
<dbReference type="PANTHER" id="PTHR43788">
    <property type="entry name" value="DNA2/NAM7 HELICASE FAMILY MEMBER"/>
    <property type="match status" value="1"/>
</dbReference>